<protein>
    <submittedName>
        <fullName evidence="1">Uncharacterized protein</fullName>
    </submittedName>
</protein>
<dbReference type="Proteomes" id="UP000198852">
    <property type="component" value="Unassembled WGS sequence"/>
</dbReference>
<keyword evidence="2" id="KW-1185">Reference proteome</keyword>
<evidence type="ECO:0000313" key="2">
    <source>
        <dbReference type="Proteomes" id="UP000198852"/>
    </source>
</evidence>
<accession>A0A1I6RRV0</accession>
<reference evidence="2" key="1">
    <citation type="submission" date="2016-10" db="EMBL/GenBank/DDBJ databases">
        <authorList>
            <person name="Varghese N."/>
            <person name="Submissions S."/>
        </authorList>
    </citation>
    <scope>NUCLEOTIDE SEQUENCE [LARGE SCALE GENOMIC DNA]</scope>
    <source>
        <strain evidence="2">DSM 44771</strain>
    </source>
</reference>
<sequence length="146" mass="15540">MRARNLMKNAILFAAPGIHVLTVTGLPDPERSVTTLAAIDLAGDLALEDPEAEQYLDELLDEEAAVSLVLHSLSEEVAFTDARGEDVLVKHVYGWFIEGGVISPVTAAEAFDLGCVDPETGDPIPPEPGVVYEDAWPLVLEGESSG</sequence>
<name>A0A1I6RRV0_9PSEU</name>
<dbReference type="OrthoDB" id="3428054at2"/>
<proteinExistence type="predicted"/>
<organism evidence="1 2">
    <name type="scientific">Saccharopolyspora flava</name>
    <dbReference type="NCBI Taxonomy" id="95161"/>
    <lineage>
        <taxon>Bacteria</taxon>
        <taxon>Bacillati</taxon>
        <taxon>Actinomycetota</taxon>
        <taxon>Actinomycetes</taxon>
        <taxon>Pseudonocardiales</taxon>
        <taxon>Pseudonocardiaceae</taxon>
        <taxon>Saccharopolyspora</taxon>
    </lineage>
</organism>
<dbReference type="AlphaFoldDB" id="A0A1I6RRV0"/>
<evidence type="ECO:0000313" key="1">
    <source>
        <dbReference type="EMBL" id="SFS67404.1"/>
    </source>
</evidence>
<dbReference type="EMBL" id="FOZX01000003">
    <property type="protein sequence ID" value="SFS67404.1"/>
    <property type="molecule type" value="Genomic_DNA"/>
</dbReference>
<gene>
    <name evidence="1" type="ORF">SAMN05660874_02569</name>
</gene>
<dbReference type="RefSeq" id="WP_139274059.1">
    <property type="nucleotide sequence ID" value="NZ_FOZX01000003.1"/>
</dbReference>